<proteinExistence type="inferred from homology"/>
<dbReference type="InterPro" id="IPR029052">
    <property type="entry name" value="Metallo-depent_PP-like"/>
</dbReference>
<evidence type="ECO:0000313" key="6">
    <source>
        <dbReference type="EMBL" id="SFI62973.1"/>
    </source>
</evidence>
<evidence type="ECO:0000256" key="1">
    <source>
        <dbReference type="ARBA" id="ARBA00022723"/>
    </source>
</evidence>
<dbReference type="InterPro" id="IPR050884">
    <property type="entry name" value="CNP_phosphodiesterase-III"/>
</dbReference>
<gene>
    <name evidence="6" type="ORF">SAMN05216258_108128</name>
</gene>
<protein>
    <submittedName>
        <fullName evidence="6">3',5'-cyclic AMP phosphodiesterase CpdA</fullName>
    </submittedName>
</protein>
<dbReference type="InterPro" id="IPR004843">
    <property type="entry name" value="Calcineurin-like_PHP"/>
</dbReference>
<dbReference type="RefSeq" id="WP_092861791.1">
    <property type="nucleotide sequence ID" value="NZ_FOQH01000008.1"/>
</dbReference>
<comment type="similarity">
    <text evidence="4">Belongs to the cyclic nucleotide phosphodiesterase class-III family.</text>
</comment>
<dbReference type="STRING" id="1114924.SAMN05216258_108128"/>
<feature type="domain" description="Calcineurin-like phosphoesterase" evidence="5">
    <location>
        <begin position="2"/>
        <end position="189"/>
    </location>
</feature>
<reference evidence="6 7" key="1">
    <citation type="submission" date="2016-10" db="EMBL/GenBank/DDBJ databases">
        <authorList>
            <person name="de Groot N.N."/>
        </authorList>
    </citation>
    <scope>NUCLEOTIDE SEQUENCE [LARGE SCALE GENOMIC DNA]</scope>
    <source>
        <strain evidence="6 7">CGMCC 1.11030</strain>
    </source>
</reference>
<organism evidence="6 7">
    <name type="scientific">Albimonas pacifica</name>
    <dbReference type="NCBI Taxonomy" id="1114924"/>
    <lineage>
        <taxon>Bacteria</taxon>
        <taxon>Pseudomonadati</taxon>
        <taxon>Pseudomonadota</taxon>
        <taxon>Alphaproteobacteria</taxon>
        <taxon>Rhodobacterales</taxon>
        <taxon>Paracoccaceae</taxon>
        <taxon>Albimonas</taxon>
    </lineage>
</organism>
<evidence type="ECO:0000313" key="7">
    <source>
        <dbReference type="Proteomes" id="UP000199377"/>
    </source>
</evidence>
<dbReference type="Gene3D" id="3.60.21.10">
    <property type="match status" value="1"/>
</dbReference>
<dbReference type="Pfam" id="PF00149">
    <property type="entry name" value="Metallophos"/>
    <property type="match status" value="1"/>
</dbReference>
<keyword evidence="3" id="KW-0408">Iron</keyword>
<keyword evidence="2" id="KW-0378">Hydrolase</keyword>
<keyword evidence="7" id="KW-1185">Reference proteome</keyword>
<dbReference type="PANTHER" id="PTHR42988">
    <property type="entry name" value="PHOSPHOHYDROLASE"/>
    <property type="match status" value="1"/>
</dbReference>
<dbReference type="PANTHER" id="PTHR42988:SF2">
    <property type="entry name" value="CYCLIC NUCLEOTIDE PHOSPHODIESTERASE CBUA0032-RELATED"/>
    <property type="match status" value="1"/>
</dbReference>
<keyword evidence="1" id="KW-0479">Metal-binding</keyword>
<dbReference type="SUPFAM" id="SSF56300">
    <property type="entry name" value="Metallo-dependent phosphatases"/>
    <property type="match status" value="1"/>
</dbReference>
<dbReference type="OrthoDB" id="651281at2"/>
<dbReference type="CDD" id="cd07400">
    <property type="entry name" value="MPP_1"/>
    <property type="match status" value="1"/>
</dbReference>
<dbReference type="GO" id="GO:0046872">
    <property type="term" value="F:metal ion binding"/>
    <property type="evidence" value="ECO:0007669"/>
    <property type="project" value="UniProtKB-KW"/>
</dbReference>
<dbReference type="AlphaFoldDB" id="A0A1I3JRX9"/>
<evidence type="ECO:0000259" key="5">
    <source>
        <dbReference type="Pfam" id="PF00149"/>
    </source>
</evidence>
<dbReference type="Proteomes" id="UP000199377">
    <property type="component" value="Unassembled WGS sequence"/>
</dbReference>
<evidence type="ECO:0000256" key="4">
    <source>
        <dbReference type="ARBA" id="ARBA00025742"/>
    </source>
</evidence>
<evidence type="ECO:0000256" key="3">
    <source>
        <dbReference type="ARBA" id="ARBA00023004"/>
    </source>
</evidence>
<sequence>MLRLAHLSDLHFGRVPPRIADRLLEAVARLAPDLTVITGDMTQRSRSSQWRMAREFVEKLPGPVICVPGNHDAPLENVARRLVSPWRRYRRYIALDVAPTTRMKGVRVVGANSASRVEWQRGRLDPGDMARACKALAEPPREALTVLALHHPLEQLPDDPKAPLRDAEDHARRLADAGAEMVLCGHMHTWRAMPILGGRMLQVQAGTSLSLRTRGEENDFNLLTLGEGRVDVERHAVGEGGEDFLRLSGMSFAKRDGLWRQVEGRAPRETAVPAEARDSA</sequence>
<dbReference type="GO" id="GO:0016787">
    <property type="term" value="F:hydrolase activity"/>
    <property type="evidence" value="ECO:0007669"/>
    <property type="project" value="UniProtKB-KW"/>
</dbReference>
<accession>A0A1I3JRX9</accession>
<evidence type="ECO:0000256" key="2">
    <source>
        <dbReference type="ARBA" id="ARBA00022801"/>
    </source>
</evidence>
<name>A0A1I3JRX9_9RHOB</name>
<dbReference type="EMBL" id="FOQH01000008">
    <property type="protein sequence ID" value="SFI62973.1"/>
    <property type="molecule type" value="Genomic_DNA"/>
</dbReference>